<dbReference type="Proteomes" id="UP000178129">
    <property type="component" value="Unassembled WGS sequence"/>
</dbReference>
<gene>
    <name evidence="1" type="ORF">RCO7_09789</name>
</gene>
<dbReference type="InParanoid" id="A0A1E1LSE2"/>
<proteinExistence type="predicted"/>
<sequence>MSHHTMNDRTTALDPLAIKLSSEGVNTNQPFSSIPESLSITVVPDASYSLENPVEFPDFLQRLCLQLSDDPKEFTCSSKPPVGFRRLA</sequence>
<dbReference type="EMBL" id="FJUW01000087">
    <property type="protein sequence ID" value="CZT13398.1"/>
    <property type="molecule type" value="Genomic_DNA"/>
</dbReference>
<evidence type="ECO:0000313" key="2">
    <source>
        <dbReference type="Proteomes" id="UP000178129"/>
    </source>
</evidence>
<dbReference type="AlphaFoldDB" id="A0A1E1LSE2"/>
<organism evidence="1 2">
    <name type="scientific">Rhynchosporium graminicola</name>
    <dbReference type="NCBI Taxonomy" id="2792576"/>
    <lineage>
        <taxon>Eukaryota</taxon>
        <taxon>Fungi</taxon>
        <taxon>Dikarya</taxon>
        <taxon>Ascomycota</taxon>
        <taxon>Pezizomycotina</taxon>
        <taxon>Leotiomycetes</taxon>
        <taxon>Helotiales</taxon>
        <taxon>Ploettnerulaceae</taxon>
        <taxon>Rhynchosporium</taxon>
    </lineage>
</organism>
<evidence type="ECO:0000313" key="1">
    <source>
        <dbReference type="EMBL" id="CZT13398.1"/>
    </source>
</evidence>
<protein>
    <submittedName>
        <fullName evidence="1">Uncharacterized protein</fullName>
    </submittedName>
</protein>
<reference evidence="2" key="1">
    <citation type="submission" date="2016-03" db="EMBL/GenBank/DDBJ databases">
        <authorList>
            <person name="Ploux O."/>
        </authorList>
    </citation>
    <scope>NUCLEOTIDE SEQUENCE [LARGE SCALE GENOMIC DNA]</scope>
    <source>
        <strain evidence="2">UK7</strain>
    </source>
</reference>
<keyword evidence="2" id="KW-1185">Reference proteome</keyword>
<accession>A0A1E1LSE2</accession>
<comment type="caution">
    <text evidence="1">The sequence shown here is derived from an EMBL/GenBank/DDBJ whole genome shotgun (WGS) entry which is preliminary data.</text>
</comment>
<name>A0A1E1LSE2_9HELO</name>